<reference evidence="2 3" key="1">
    <citation type="submission" date="2018-09" db="EMBL/GenBank/DDBJ databases">
        <title>YIM PH21274 draft genome.</title>
        <authorList>
            <person name="Miao C."/>
        </authorList>
    </citation>
    <scope>NUCLEOTIDE SEQUENCE [LARGE SCALE GENOMIC DNA]</scope>
    <source>
        <strain evidence="2 3">YIM PH 21724</strain>
    </source>
</reference>
<name>A0A3A4K913_9NOCA</name>
<dbReference type="InterPro" id="IPR026816">
    <property type="entry name" value="Flavodoxin_dom"/>
</dbReference>
<comment type="caution">
    <text evidence="2">The sequence shown here is derived from an EMBL/GenBank/DDBJ whole genome shotgun (WGS) entry which is preliminary data.</text>
</comment>
<evidence type="ECO:0000313" key="2">
    <source>
        <dbReference type="EMBL" id="RJO75832.1"/>
    </source>
</evidence>
<feature type="domain" description="Flavodoxin-like" evidence="1">
    <location>
        <begin position="4"/>
        <end position="150"/>
    </location>
</feature>
<accession>A0A3A4K913</accession>
<dbReference type="PANTHER" id="PTHR38030:SF2">
    <property type="entry name" value="PROTOPORPHYRINOGEN IX DEHYDROGENASE [QUINONE]"/>
    <property type="match status" value="1"/>
</dbReference>
<dbReference type="Pfam" id="PF12724">
    <property type="entry name" value="Flavodoxin_5"/>
    <property type="match status" value="1"/>
</dbReference>
<protein>
    <submittedName>
        <fullName evidence="2">Flavodoxin</fullName>
    </submittedName>
</protein>
<dbReference type="GO" id="GO:0010181">
    <property type="term" value="F:FMN binding"/>
    <property type="evidence" value="ECO:0007669"/>
    <property type="project" value="InterPro"/>
</dbReference>
<dbReference type="Proteomes" id="UP000266677">
    <property type="component" value="Unassembled WGS sequence"/>
</dbReference>
<dbReference type="PANTHER" id="PTHR38030">
    <property type="entry name" value="PROTOPORPHYRINOGEN IX DEHYDROGENASE [MENAQUINONE]"/>
    <property type="match status" value="1"/>
</dbReference>
<sequence length="154" mass="17136">MRTIIVCKSVSHGNTRKVADVIGEVLGSRIVDPSEIDAAELSSYELVGFGSGVRNMDYYQELRAFVRALPGEQRRKAFVFHTGGFPEPPFRRYQHNFTGLLEQKGFEVLDTFSCFGYDTLWPFLIVGGVRKGRPNAADLAAARTFAENLRTTAA</sequence>
<dbReference type="PROSITE" id="PS50902">
    <property type="entry name" value="FLAVODOXIN_LIKE"/>
    <property type="match status" value="1"/>
</dbReference>
<keyword evidence="3" id="KW-1185">Reference proteome</keyword>
<dbReference type="EMBL" id="QZFU01000017">
    <property type="protein sequence ID" value="RJO75832.1"/>
    <property type="molecule type" value="Genomic_DNA"/>
</dbReference>
<dbReference type="RefSeq" id="WP_120040897.1">
    <property type="nucleotide sequence ID" value="NZ_QZFU01000017.1"/>
</dbReference>
<evidence type="ECO:0000313" key="3">
    <source>
        <dbReference type="Proteomes" id="UP000266677"/>
    </source>
</evidence>
<dbReference type="GO" id="GO:0070819">
    <property type="term" value="F:menaquinone-dependent protoporphyrinogen oxidase activity"/>
    <property type="evidence" value="ECO:0007669"/>
    <property type="project" value="TreeGrafter"/>
</dbReference>
<evidence type="ECO:0000259" key="1">
    <source>
        <dbReference type="PROSITE" id="PS50902"/>
    </source>
</evidence>
<dbReference type="InterPro" id="IPR008254">
    <property type="entry name" value="Flavodoxin/NO_synth"/>
</dbReference>
<dbReference type="OrthoDB" id="4564047at2"/>
<dbReference type="SUPFAM" id="SSF52218">
    <property type="entry name" value="Flavoproteins"/>
    <property type="match status" value="1"/>
</dbReference>
<organism evidence="2 3">
    <name type="scientific">Nocardia panacis</name>
    <dbReference type="NCBI Taxonomy" id="2340916"/>
    <lineage>
        <taxon>Bacteria</taxon>
        <taxon>Bacillati</taxon>
        <taxon>Actinomycetota</taxon>
        <taxon>Actinomycetes</taxon>
        <taxon>Mycobacteriales</taxon>
        <taxon>Nocardiaceae</taxon>
        <taxon>Nocardia</taxon>
    </lineage>
</organism>
<dbReference type="InterPro" id="IPR052200">
    <property type="entry name" value="Protoporphyrinogen_IX_DH"/>
</dbReference>
<dbReference type="InterPro" id="IPR029039">
    <property type="entry name" value="Flavoprotein-like_sf"/>
</dbReference>
<dbReference type="Gene3D" id="3.40.50.360">
    <property type="match status" value="1"/>
</dbReference>
<dbReference type="GO" id="GO:0006783">
    <property type="term" value="P:heme biosynthetic process"/>
    <property type="evidence" value="ECO:0007669"/>
    <property type="project" value="TreeGrafter"/>
</dbReference>
<gene>
    <name evidence="2" type="ORF">D5S18_13735</name>
</gene>
<proteinExistence type="predicted"/>
<dbReference type="AlphaFoldDB" id="A0A3A4K913"/>